<keyword evidence="16 18" id="KW-0472">Membrane</keyword>
<dbReference type="InterPro" id="IPR050175">
    <property type="entry name" value="Complex_I_Subunit_2"/>
</dbReference>
<keyword evidence="14 18" id="KW-0830">Ubiquinone</keyword>
<evidence type="ECO:0000256" key="3">
    <source>
        <dbReference type="ARBA" id="ARBA00007012"/>
    </source>
</evidence>
<dbReference type="AlphaFoldDB" id="A0A7T1K7N7"/>
<evidence type="ECO:0000256" key="14">
    <source>
        <dbReference type="ARBA" id="ARBA00023075"/>
    </source>
</evidence>
<keyword evidence="15 18" id="KW-0496">Mitochondrion</keyword>
<dbReference type="GO" id="GO:0006120">
    <property type="term" value="P:mitochondrial electron transport, NADH to ubiquinone"/>
    <property type="evidence" value="ECO:0007669"/>
    <property type="project" value="InterPro"/>
</dbReference>
<proteinExistence type="inferred from homology"/>
<feature type="transmembrane region" description="Helical" evidence="18">
    <location>
        <begin position="87"/>
        <end position="108"/>
    </location>
</feature>
<keyword evidence="10 18" id="KW-1278">Translocase</keyword>
<evidence type="ECO:0000256" key="16">
    <source>
        <dbReference type="ARBA" id="ARBA00023136"/>
    </source>
</evidence>
<evidence type="ECO:0000256" key="11">
    <source>
        <dbReference type="ARBA" id="ARBA00022982"/>
    </source>
</evidence>
<dbReference type="InterPro" id="IPR001750">
    <property type="entry name" value="ND/Mrp_TM"/>
</dbReference>
<keyword evidence="8 18" id="KW-0812">Transmembrane</keyword>
<evidence type="ECO:0000256" key="10">
    <source>
        <dbReference type="ARBA" id="ARBA00022967"/>
    </source>
</evidence>
<dbReference type="PRINTS" id="PR01436">
    <property type="entry name" value="NADHDHGNASE2"/>
</dbReference>
<sequence length="323" mass="39214">MNYFKILYMMILMYMSFLGWSSNNWLIMWFIMEIMFLFFVGVTSLNLGYNSVELIMKYYIVQIFFSIILLGVMIFSMFNMLLLMNMLMFFLMLFKLGLFPFHFWLIMIVGKMGWLSFYLMSSLLKIMPILMIYYMLEILNYNMLILVSVVIGSMMGINNTLIQKLMSYSSMIHLCWLLVALNFSIIFFEYYFCSYLYMLATVCYLFNLVNVYYINQSTILMGSLFYKFMIFFLVLSLAGFPPFMGFISKWIIMYLMILLNLKFLFFFMLFFSVFSIYFYLQLFFYIMMIFGLSLKWYKFNYSMSFLFLMMSPILFFYIMLYFI</sequence>
<feature type="transmembrane region" description="Helical" evidence="18">
    <location>
        <begin position="141"/>
        <end position="161"/>
    </location>
</feature>
<keyword evidence="13 18" id="KW-0520">NAD</keyword>
<dbReference type="PANTHER" id="PTHR46552:SF1">
    <property type="entry name" value="NADH-UBIQUINONE OXIDOREDUCTASE CHAIN 2"/>
    <property type="match status" value="1"/>
</dbReference>
<dbReference type="Pfam" id="PF00361">
    <property type="entry name" value="Proton_antipo_M"/>
    <property type="match status" value="1"/>
</dbReference>
<evidence type="ECO:0000256" key="2">
    <source>
        <dbReference type="ARBA" id="ARBA00004448"/>
    </source>
</evidence>
<keyword evidence="12 18" id="KW-1133">Transmembrane helix</keyword>
<dbReference type="PANTHER" id="PTHR46552">
    <property type="entry name" value="NADH-UBIQUINONE OXIDOREDUCTASE CHAIN 2"/>
    <property type="match status" value="1"/>
</dbReference>
<evidence type="ECO:0000256" key="6">
    <source>
        <dbReference type="ARBA" id="ARBA00022448"/>
    </source>
</evidence>
<keyword evidence="11 18" id="KW-0249">Electron transport</keyword>
<evidence type="ECO:0000256" key="7">
    <source>
        <dbReference type="ARBA" id="ARBA00022660"/>
    </source>
</evidence>
<keyword evidence="7 18" id="KW-0679">Respiratory chain</keyword>
<evidence type="ECO:0000256" key="5">
    <source>
        <dbReference type="ARBA" id="ARBA00021008"/>
    </source>
</evidence>
<gene>
    <name evidence="20" type="primary">nad2</name>
</gene>
<comment type="similarity">
    <text evidence="3 18">Belongs to the complex I subunit 2 family.</text>
</comment>
<feature type="transmembrane region" description="Helical" evidence="18">
    <location>
        <begin position="225"/>
        <end position="244"/>
    </location>
</feature>
<evidence type="ECO:0000256" key="4">
    <source>
        <dbReference type="ARBA" id="ARBA00012944"/>
    </source>
</evidence>
<evidence type="ECO:0000256" key="8">
    <source>
        <dbReference type="ARBA" id="ARBA00022692"/>
    </source>
</evidence>
<evidence type="ECO:0000256" key="18">
    <source>
        <dbReference type="RuleBase" id="RU003403"/>
    </source>
</evidence>
<reference evidence="20" key="1">
    <citation type="submission" date="2020-08" db="EMBL/GenBank/DDBJ databases">
        <authorList>
            <person name="Lei T."/>
        </authorList>
    </citation>
    <scope>NUCLEOTIDE SEQUENCE</scope>
</reference>
<evidence type="ECO:0000313" key="20">
    <source>
        <dbReference type="EMBL" id="QPO06184.1"/>
    </source>
</evidence>
<comment type="catalytic activity">
    <reaction evidence="17 18">
        <text>a ubiquinone + NADH + 5 H(+)(in) = a ubiquinol + NAD(+) + 4 H(+)(out)</text>
        <dbReference type="Rhea" id="RHEA:29091"/>
        <dbReference type="Rhea" id="RHEA-COMP:9565"/>
        <dbReference type="Rhea" id="RHEA-COMP:9566"/>
        <dbReference type="ChEBI" id="CHEBI:15378"/>
        <dbReference type="ChEBI" id="CHEBI:16389"/>
        <dbReference type="ChEBI" id="CHEBI:17976"/>
        <dbReference type="ChEBI" id="CHEBI:57540"/>
        <dbReference type="ChEBI" id="CHEBI:57945"/>
        <dbReference type="EC" id="7.1.1.2"/>
    </reaction>
</comment>
<organism evidence="20">
    <name type="scientific">Aleyrodes shizuokensis</name>
    <dbReference type="NCBI Taxonomy" id="860392"/>
    <lineage>
        <taxon>Eukaryota</taxon>
        <taxon>Metazoa</taxon>
        <taxon>Ecdysozoa</taxon>
        <taxon>Arthropoda</taxon>
        <taxon>Hexapoda</taxon>
        <taxon>Insecta</taxon>
        <taxon>Pterygota</taxon>
        <taxon>Neoptera</taxon>
        <taxon>Paraneoptera</taxon>
        <taxon>Hemiptera</taxon>
        <taxon>Sternorrhyncha</taxon>
        <taxon>Aleyrodoidea</taxon>
        <taxon>Aleyrodidae</taxon>
        <taxon>Aleyrodinae</taxon>
        <taxon>Aleyrodes</taxon>
    </lineage>
</organism>
<name>A0A7T1K7N7_9HEMI</name>
<feature type="transmembrane region" description="Helical" evidence="18">
    <location>
        <begin position="168"/>
        <end position="188"/>
    </location>
</feature>
<evidence type="ECO:0000256" key="17">
    <source>
        <dbReference type="ARBA" id="ARBA00049551"/>
    </source>
</evidence>
<dbReference type="GO" id="GO:0005743">
    <property type="term" value="C:mitochondrial inner membrane"/>
    <property type="evidence" value="ECO:0007669"/>
    <property type="project" value="UniProtKB-SubCell"/>
</dbReference>
<comment type="function">
    <text evidence="1">Core subunit of the mitochondrial membrane respiratory chain NADH dehydrogenase (Complex I) that is believed to belong to the minimal assembly required for catalysis. Complex I functions in the transfer of electrons from NADH to the respiratory chain. The immediate electron acceptor for the enzyme is believed to be ubiquinone.</text>
</comment>
<evidence type="ECO:0000256" key="9">
    <source>
        <dbReference type="ARBA" id="ARBA00022792"/>
    </source>
</evidence>
<evidence type="ECO:0000259" key="19">
    <source>
        <dbReference type="Pfam" id="PF00361"/>
    </source>
</evidence>
<evidence type="ECO:0000256" key="15">
    <source>
        <dbReference type="ARBA" id="ARBA00023128"/>
    </source>
</evidence>
<feature type="domain" description="NADH:quinone oxidoreductase/Mrp antiporter transmembrane" evidence="19">
    <location>
        <begin position="23"/>
        <end position="275"/>
    </location>
</feature>
<evidence type="ECO:0000256" key="12">
    <source>
        <dbReference type="ARBA" id="ARBA00022989"/>
    </source>
</evidence>
<evidence type="ECO:0000256" key="13">
    <source>
        <dbReference type="ARBA" id="ARBA00023027"/>
    </source>
</evidence>
<evidence type="ECO:0000256" key="1">
    <source>
        <dbReference type="ARBA" id="ARBA00003257"/>
    </source>
</evidence>
<comment type="function">
    <text evidence="18">Core subunit of the mitochondrial membrane respiratory chain NADH dehydrogenase (Complex I) which catalyzes electron transfer from NADH through the respiratory chain, using ubiquinone as an electron acceptor. Essential for the catalytic activity and assembly of complex I.</text>
</comment>
<dbReference type="EC" id="7.1.1.2" evidence="4 18"/>
<dbReference type="InterPro" id="IPR003917">
    <property type="entry name" value="NADH_UbQ_OxRdtase_chain2"/>
</dbReference>
<dbReference type="EMBL" id="MT880225">
    <property type="protein sequence ID" value="QPO06184.1"/>
    <property type="molecule type" value="Genomic_DNA"/>
</dbReference>
<feature type="transmembrane region" description="Helical" evidence="18">
    <location>
        <begin position="194"/>
        <end position="213"/>
    </location>
</feature>
<accession>A0A7T1K7N7</accession>
<feature type="transmembrane region" description="Helical" evidence="18">
    <location>
        <begin position="27"/>
        <end position="47"/>
    </location>
</feature>
<dbReference type="GO" id="GO:0008137">
    <property type="term" value="F:NADH dehydrogenase (ubiquinone) activity"/>
    <property type="evidence" value="ECO:0007669"/>
    <property type="project" value="UniProtKB-EC"/>
</dbReference>
<keyword evidence="9 18" id="KW-0999">Mitochondrion inner membrane</keyword>
<comment type="subcellular location">
    <subcellularLocation>
        <location evidence="2 18">Mitochondrion inner membrane</location>
        <topology evidence="2 18">Multi-pass membrane protein</topology>
    </subcellularLocation>
</comment>
<protein>
    <recommendedName>
        <fullName evidence="5 18">NADH-ubiquinone oxidoreductase chain 2</fullName>
        <ecNumber evidence="4 18">7.1.1.2</ecNumber>
    </recommendedName>
</protein>
<geneLocation type="mitochondrion" evidence="20"/>
<keyword evidence="6" id="KW-0813">Transport</keyword>
<feature type="transmembrane region" description="Helical" evidence="18">
    <location>
        <begin position="303"/>
        <end position="322"/>
    </location>
</feature>
<feature type="transmembrane region" description="Helical" evidence="18">
    <location>
        <begin position="59"/>
        <end position="81"/>
    </location>
</feature>
<feature type="transmembrane region" description="Helical" evidence="18">
    <location>
        <begin position="115"/>
        <end position="135"/>
    </location>
</feature>